<dbReference type="AlphaFoldDB" id="A0A8H4A4H8"/>
<sequence length="129" mass="14003">MKCFDMSIKFLIFLPILVAFIYTLPIPQQSIPAIESVELSPSASCYSVGQNVTASWKSTSGVSDINVTLTIVGVTSNITYYTFTVPWSTPSVMFSIISPMSSEALCKASLANENNPTFLIGVTPFMICK</sequence>
<protein>
    <submittedName>
        <fullName evidence="1">Uncharacterized protein</fullName>
    </submittedName>
</protein>
<accession>A0A8H4A4H8</accession>
<reference evidence="1 2" key="1">
    <citation type="journal article" date="2019" name="Environ. Microbiol.">
        <title>At the nexus of three kingdoms: the genome of the mycorrhizal fungus Gigaspora margarita provides insights into plant, endobacterial and fungal interactions.</title>
        <authorList>
            <person name="Venice F."/>
            <person name="Ghignone S."/>
            <person name="Salvioli di Fossalunga A."/>
            <person name="Amselem J."/>
            <person name="Novero M."/>
            <person name="Xianan X."/>
            <person name="Sedzielewska Toro K."/>
            <person name="Morin E."/>
            <person name="Lipzen A."/>
            <person name="Grigoriev I.V."/>
            <person name="Henrissat B."/>
            <person name="Martin F.M."/>
            <person name="Bonfante P."/>
        </authorList>
    </citation>
    <scope>NUCLEOTIDE SEQUENCE [LARGE SCALE GENOMIC DNA]</scope>
    <source>
        <strain evidence="1 2">BEG34</strain>
    </source>
</reference>
<dbReference type="EMBL" id="WTPW01001909">
    <property type="protein sequence ID" value="KAF0408046.1"/>
    <property type="molecule type" value="Genomic_DNA"/>
</dbReference>
<name>A0A8H4A4H8_GIGMA</name>
<organism evidence="1 2">
    <name type="scientific">Gigaspora margarita</name>
    <dbReference type="NCBI Taxonomy" id="4874"/>
    <lineage>
        <taxon>Eukaryota</taxon>
        <taxon>Fungi</taxon>
        <taxon>Fungi incertae sedis</taxon>
        <taxon>Mucoromycota</taxon>
        <taxon>Glomeromycotina</taxon>
        <taxon>Glomeromycetes</taxon>
        <taxon>Diversisporales</taxon>
        <taxon>Gigasporaceae</taxon>
        <taxon>Gigaspora</taxon>
    </lineage>
</organism>
<gene>
    <name evidence="1" type="ORF">F8M41_008631</name>
</gene>
<keyword evidence="2" id="KW-1185">Reference proteome</keyword>
<dbReference type="OrthoDB" id="10326592at2759"/>
<proteinExistence type="predicted"/>
<evidence type="ECO:0000313" key="2">
    <source>
        <dbReference type="Proteomes" id="UP000439903"/>
    </source>
</evidence>
<dbReference type="Proteomes" id="UP000439903">
    <property type="component" value="Unassembled WGS sequence"/>
</dbReference>
<comment type="caution">
    <text evidence="1">The sequence shown here is derived from an EMBL/GenBank/DDBJ whole genome shotgun (WGS) entry which is preliminary data.</text>
</comment>
<evidence type="ECO:0000313" key="1">
    <source>
        <dbReference type="EMBL" id="KAF0408046.1"/>
    </source>
</evidence>